<gene>
    <name evidence="2" type="primary">Dyak\GE21550</name>
    <name evidence="2" type="synonym">dyak_GLEANR_5303</name>
    <name evidence="2" type="synonym">GE21550</name>
    <name evidence="2" type="ORF">Dyak_GE21550</name>
</gene>
<reference evidence="2 3" key="2">
    <citation type="journal article" date="2007" name="PLoS Biol.">
        <title>Principles of genome evolution in the Drosophila melanogaster species group.</title>
        <authorList>
            <person name="Ranz J.M."/>
            <person name="Maurin D."/>
            <person name="Chan Y.S."/>
            <person name="von Grotthuss M."/>
            <person name="Hillier L.W."/>
            <person name="Roote J."/>
            <person name="Ashburner M."/>
            <person name="Bergman C.M."/>
        </authorList>
    </citation>
    <scope>NUCLEOTIDE SEQUENCE [LARGE SCALE GENOMIC DNA]</scope>
    <source>
        <strain evidence="3">Tai18E2 / Tucson 14021-0261.01</strain>
    </source>
</reference>
<organism evidence="2 3">
    <name type="scientific">Drosophila yakuba</name>
    <name type="common">Fruit fly</name>
    <dbReference type="NCBI Taxonomy" id="7245"/>
    <lineage>
        <taxon>Eukaryota</taxon>
        <taxon>Metazoa</taxon>
        <taxon>Ecdysozoa</taxon>
        <taxon>Arthropoda</taxon>
        <taxon>Hexapoda</taxon>
        <taxon>Insecta</taxon>
        <taxon>Pterygota</taxon>
        <taxon>Neoptera</taxon>
        <taxon>Endopterygota</taxon>
        <taxon>Diptera</taxon>
        <taxon>Brachycera</taxon>
        <taxon>Muscomorpha</taxon>
        <taxon>Ephydroidea</taxon>
        <taxon>Drosophilidae</taxon>
        <taxon>Drosophila</taxon>
        <taxon>Sophophora</taxon>
    </lineage>
</organism>
<keyword evidence="3" id="KW-1185">Reference proteome</keyword>
<evidence type="ECO:0000256" key="1">
    <source>
        <dbReference type="SAM" id="MobiDB-lite"/>
    </source>
</evidence>
<feature type="region of interest" description="Disordered" evidence="1">
    <location>
        <begin position="112"/>
        <end position="142"/>
    </location>
</feature>
<evidence type="ECO:0000313" key="3">
    <source>
        <dbReference type="Proteomes" id="UP000002282"/>
    </source>
</evidence>
<reference evidence="2 3" key="1">
    <citation type="journal article" date="2007" name="Nature">
        <title>Evolution of genes and genomes on the Drosophila phylogeny.</title>
        <authorList>
            <consortium name="Drosophila 12 Genomes Consortium"/>
            <person name="Clark A.G."/>
            <person name="Eisen M.B."/>
            <person name="Smith D.R."/>
            <person name="Bergman C.M."/>
            <person name="Oliver B."/>
            <person name="Markow T.A."/>
            <person name="Kaufman T.C."/>
            <person name="Kellis M."/>
            <person name="Gelbart W."/>
            <person name="Iyer V.N."/>
            <person name="Pollard D.A."/>
            <person name="Sackton T.B."/>
            <person name="Larracuente A.M."/>
            <person name="Singh N.D."/>
            <person name="Abad J.P."/>
            <person name="Abt D.N."/>
            <person name="Adryan B."/>
            <person name="Aguade M."/>
            <person name="Akashi H."/>
            <person name="Anderson W.W."/>
            <person name="Aquadro C.F."/>
            <person name="Ardell D.H."/>
            <person name="Arguello R."/>
            <person name="Artieri C.G."/>
            <person name="Barbash D.A."/>
            <person name="Barker D."/>
            <person name="Barsanti P."/>
            <person name="Batterham P."/>
            <person name="Batzoglou S."/>
            <person name="Begun D."/>
            <person name="Bhutkar A."/>
            <person name="Blanco E."/>
            <person name="Bosak S.A."/>
            <person name="Bradley R.K."/>
            <person name="Brand A.D."/>
            <person name="Brent M.R."/>
            <person name="Brooks A.N."/>
            <person name="Brown R.H."/>
            <person name="Butlin R.K."/>
            <person name="Caggese C."/>
            <person name="Calvi B.R."/>
            <person name="Bernardo de Carvalho A."/>
            <person name="Caspi A."/>
            <person name="Castrezana S."/>
            <person name="Celniker S.E."/>
            <person name="Chang J.L."/>
            <person name="Chapple C."/>
            <person name="Chatterji S."/>
            <person name="Chinwalla A."/>
            <person name="Civetta A."/>
            <person name="Clifton S.W."/>
            <person name="Comeron J.M."/>
            <person name="Costello J.C."/>
            <person name="Coyne J.A."/>
            <person name="Daub J."/>
            <person name="David R.G."/>
            <person name="Delcher A.L."/>
            <person name="Delehaunty K."/>
            <person name="Do C.B."/>
            <person name="Ebling H."/>
            <person name="Edwards K."/>
            <person name="Eickbush T."/>
            <person name="Evans J.D."/>
            <person name="Filipski A."/>
            <person name="Findeiss S."/>
            <person name="Freyhult E."/>
            <person name="Fulton L."/>
            <person name="Fulton R."/>
            <person name="Garcia A.C."/>
            <person name="Gardiner A."/>
            <person name="Garfield D.A."/>
            <person name="Garvin B.E."/>
            <person name="Gibson G."/>
            <person name="Gilbert D."/>
            <person name="Gnerre S."/>
            <person name="Godfrey J."/>
            <person name="Good R."/>
            <person name="Gotea V."/>
            <person name="Gravely B."/>
            <person name="Greenberg A.J."/>
            <person name="Griffiths-Jones S."/>
            <person name="Gross S."/>
            <person name="Guigo R."/>
            <person name="Gustafson E.A."/>
            <person name="Haerty W."/>
            <person name="Hahn M.W."/>
            <person name="Halligan D.L."/>
            <person name="Halpern A.L."/>
            <person name="Halter G.M."/>
            <person name="Han M.V."/>
            <person name="Heger A."/>
            <person name="Hillier L."/>
            <person name="Hinrichs A.S."/>
            <person name="Holmes I."/>
            <person name="Hoskins R.A."/>
            <person name="Hubisz M.J."/>
            <person name="Hultmark D."/>
            <person name="Huntley M.A."/>
            <person name="Jaffe D.B."/>
            <person name="Jagadeeshan S."/>
            <person name="Jeck W.R."/>
            <person name="Johnson J."/>
            <person name="Jones C.D."/>
            <person name="Jordan W.C."/>
            <person name="Karpen G.H."/>
            <person name="Kataoka E."/>
            <person name="Keightley P.D."/>
            <person name="Kheradpour P."/>
            <person name="Kirkness E.F."/>
            <person name="Koerich L.B."/>
            <person name="Kristiansen K."/>
            <person name="Kudrna D."/>
            <person name="Kulathinal R.J."/>
            <person name="Kumar S."/>
            <person name="Kwok R."/>
            <person name="Lander E."/>
            <person name="Langley C.H."/>
            <person name="Lapoint R."/>
            <person name="Lazzaro B.P."/>
            <person name="Lee S.J."/>
            <person name="Levesque L."/>
            <person name="Li R."/>
            <person name="Lin C.F."/>
            <person name="Lin M.F."/>
            <person name="Lindblad-Toh K."/>
            <person name="Llopart A."/>
            <person name="Long M."/>
            <person name="Low L."/>
            <person name="Lozovsky E."/>
            <person name="Lu J."/>
            <person name="Luo M."/>
            <person name="Machado C.A."/>
            <person name="Makalowski W."/>
            <person name="Marzo M."/>
            <person name="Matsuda M."/>
            <person name="Matzkin L."/>
            <person name="McAllister B."/>
            <person name="McBride C.S."/>
            <person name="McKernan B."/>
            <person name="McKernan K."/>
            <person name="Mendez-Lago M."/>
            <person name="Minx P."/>
            <person name="Mollenhauer M.U."/>
            <person name="Montooth K."/>
            <person name="Mount S.M."/>
            <person name="Mu X."/>
            <person name="Myers E."/>
            <person name="Negre B."/>
            <person name="Newfeld S."/>
            <person name="Nielsen R."/>
            <person name="Noor M.A."/>
            <person name="O'Grady P."/>
            <person name="Pachter L."/>
            <person name="Papaceit M."/>
            <person name="Parisi M.J."/>
            <person name="Parisi M."/>
            <person name="Parts L."/>
            <person name="Pedersen J.S."/>
            <person name="Pesole G."/>
            <person name="Phillippy A.M."/>
            <person name="Ponting C.P."/>
            <person name="Pop M."/>
            <person name="Porcelli D."/>
            <person name="Powell J.R."/>
            <person name="Prohaska S."/>
            <person name="Pruitt K."/>
            <person name="Puig M."/>
            <person name="Quesneville H."/>
            <person name="Ram K.R."/>
            <person name="Rand D."/>
            <person name="Rasmussen M.D."/>
            <person name="Reed L.K."/>
            <person name="Reenan R."/>
            <person name="Reily A."/>
            <person name="Remington K.A."/>
            <person name="Rieger T.T."/>
            <person name="Ritchie M.G."/>
            <person name="Robin C."/>
            <person name="Rogers Y.H."/>
            <person name="Rohde C."/>
            <person name="Rozas J."/>
            <person name="Rubenfield M.J."/>
            <person name="Ruiz A."/>
            <person name="Russo S."/>
            <person name="Salzberg S.L."/>
            <person name="Sanchez-Gracia A."/>
            <person name="Saranga D.J."/>
            <person name="Sato H."/>
            <person name="Schaeffer S.W."/>
            <person name="Schatz M.C."/>
            <person name="Schlenke T."/>
            <person name="Schwartz R."/>
            <person name="Segarra C."/>
            <person name="Singh R.S."/>
            <person name="Sirot L."/>
            <person name="Sirota M."/>
            <person name="Sisneros N.B."/>
            <person name="Smith C.D."/>
            <person name="Smith T.F."/>
            <person name="Spieth J."/>
            <person name="Stage D.E."/>
            <person name="Stark A."/>
            <person name="Stephan W."/>
            <person name="Strausberg R.L."/>
            <person name="Strempel S."/>
            <person name="Sturgill D."/>
            <person name="Sutton G."/>
            <person name="Sutton G.G."/>
            <person name="Tao W."/>
            <person name="Teichmann S."/>
            <person name="Tobari Y.N."/>
            <person name="Tomimura Y."/>
            <person name="Tsolas J.M."/>
            <person name="Valente V.L."/>
            <person name="Venter E."/>
            <person name="Venter J.C."/>
            <person name="Vicario S."/>
            <person name="Vieira F.G."/>
            <person name="Vilella A.J."/>
            <person name="Villasante A."/>
            <person name="Walenz B."/>
            <person name="Wang J."/>
            <person name="Wasserman M."/>
            <person name="Watts T."/>
            <person name="Wilson D."/>
            <person name="Wilson R.K."/>
            <person name="Wing R.A."/>
            <person name="Wolfner M.F."/>
            <person name="Wong A."/>
            <person name="Wong G.K."/>
            <person name="Wu C.I."/>
            <person name="Wu G."/>
            <person name="Yamamoto D."/>
            <person name="Yang H.P."/>
            <person name="Yang S.P."/>
            <person name="Yorke J.A."/>
            <person name="Yoshida K."/>
            <person name="Zdobnov E."/>
            <person name="Zhang P."/>
            <person name="Zhang Y."/>
            <person name="Zimin A.V."/>
            <person name="Baldwin J."/>
            <person name="Abdouelleil A."/>
            <person name="Abdulkadir J."/>
            <person name="Abebe A."/>
            <person name="Abera B."/>
            <person name="Abreu J."/>
            <person name="Acer S.C."/>
            <person name="Aftuck L."/>
            <person name="Alexander A."/>
            <person name="An P."/>
            <person name="Anderson E."/>
            <person name="Anderson S."/>
            <person name="Arachi H."/>
            <person name="Azer M."/>
            <person name="Bachantsang P."/>
            <person name="Barry A."/>
            <person name="Bayul T."/>
            <person name="Berlin A."/>
            <person name="Bessette D."/>
            <person name="Bloom T."/>
            <person name="Blye J."/>
            <person name="Boguslavskiy L."/>
            <person name="Bonnet C."/>
            <person name="Boukhgalter B."/>
            <person name="Bourzgui I."/>
            <person name="Brown A."/>
            <person name="Cahill P."/>
            <person name="Channer S."/>
            <person name="Cheshatsang Y."/>
            <person name="Chuda L."/>
            <person name="Citroen M."/>
            <person name="Collymore A."/>
            <person name="Cooke P."/>
            <person name="Costello M."/>
            <person name="D'Aco K."/>
            <person name="Daza R."/>
            <person name="De Haan G."/>
            <person name="DeGray S."/>
            <person name="DeMaso C."/>
            <person name="Dhargay N."/>
            <person name="Dooley K."/>
            <person name="Dooley E."/>
            <person name="Doricent M."/>
            <person name="Dorje P."/>
            <person name="Dorjee K."/>
            <person name="Dupes A."/>
            <person name="Elong R."/>
            <person name="Falk J."/>
            <person name="Farina A."/>
            <person name="Faro S."/>
            <person name="Ferguson D."/>
            <person name="Fisher S."/>
            <person name="Foley C.D."/>
            <person name="Franke A."/>
            <person name="Friedrich D."/>
            <person name="Gadbois L."/>
            <person name="Gearin G."/>
            <person name="Gearin C.R."/>
            <person name="Giannoukos G."/>
            <person name="Goode T."/>
            <person name="Graham J."/>
            <person name="Grandbois E."/>
            <person name="Grewal S."/>
            <person name="Gyaltsen K."/>
            <person name="Hafez N."/>
            <person name="Hagos B."/>
            <person name="Hall J."/>
            <person name="Henson C."/>
            <person name="Hollinger A."/>
            <person name="Honan T."/>
            <person name="Huard M.D."/>
            <person name="Hughes L."/>
            <person name="Hurhula B."/>
            <person name="Husby M.E."/>
            <person name="Kamat A."/>
            <person name="Kanga B."/>
            <person name="Kashin S."/>
            <person name="Khazanovich D."/>
            <person name="Kisner P."/>
            <person name="Lance K."/>
            <person name="Lara M."/>
            <person name="Lee W."/>
            <person name="Lennon N."/>
            <person name="Letendre F."/>
            <person name="LeVine R."/>
            <person name="Lipovsky A."/>
            <person name="Liu X."/>
            <person name="Liu J."/>
            <person name="Liu S."/>
            <person name="Lokyitsang T."/>
            <person name="Lokyitsang Y."/>
            <person name="Lubonja R."/>
            <person name="Lui A."/>
            <person name="MacDonald P."/>
            <person name="Magnisalis V."/>
            <person name="Maru K."/>
            <person name="Matthews C."/>
            <person name="McCusker W."/>
            <person name="McDonough S."/>
            <person name="Mehta T."/>
            <person name="Meldrim J."/>
            <person name="Meneus L."/>
            <person name="Mihai O."/>
            <person name="Mihalev A."/>
            <person name="Mihova T."/>
            <person name="Mittelman R."/>
            <person name="Mlenga V."/>
            <person name="Montmayeur A."/>
            <person name="Mulrain L."/>
            <person name="Navidi A."/>
            <person name="Naylor J."/>
            <person name="Negash T."/>
            <person name="Nguyen T."/>
            <person name="Nguyen N."/>
            <person name="Nicol R."/>
            <person name="Norbu C."/>
            <person name="Norbu N."/>
            <person name="Novod N."/>
            <person name="O'Neill B."/>
            <person name="Osman S."/>
            <person name="Markiewicz E."/>
            <person name="Oyono O.L."/>
            <person name="Patti C."/>
            <person name="Phunkhang P."/>
            <person name="Pierre F."/>
            <person name="Priest M."/>
            <person name="Raghuraman S."/>
            <person name="Rege F."/>
            <person name="Reyes R."/>
            <person name="Rise C."/>
            <person name="Rogov P."/>
            <person name="Ross K."/>
            <person name="Ryan E."/>
            <person name="Settipalli S."/>
            <person name="Shea T."/>
            <person name="Sherpa N."/>
            <person name="Shi L."/>
            <person name="Shih D."/>
            <person name="Sparrow T."/>
            <person name="Spaulding J."/>
            <person name="Stalker J."/>
            <person name="Stange-Thomann N."/>
            <person name="Stavropoulos S."/>
            <person name="Stone C."/>
            <person name="Strader C."/>
            <person name="Tesfaye S."/>
            <person name="Thomson T."/>
            <person name="Thoulutsang Y."/>
            <person name="Thoulutsang D."/>
            <person name="Topham K."/>
            <person name="Topping I."/>
            <person name="Tsamla T."/>
            <person name="Vassiliev H."/>
            <person name="Vo A."/>
            <person name="Wangchuk T."/>
            <person name="Wangdi T."/>
            <person name="Weiand M."/>
            <person name="Wilkinson J."/>
            <person name="Wilson A."/>
            <person name="Yadav S."/>
            <person name="Young G."/>
            <person name="Yu Q."/>
            <person name="Zembek L."/>
            <person name="Zhong D."/>
            <person name="Zimmer A."/>
            <person name="Zwirko Z."/>
            <person name="Jaffe D.B."/>
            <person name="Alvarez P."/>
            <person name="Brockman W."/>
            <person name="Butler J."/>
            <person name="Chin C."/>
            <person name="Gnerre S."/>
            <person name="Grabherr M."/>
            <person name="Kleber M."/>
            <person name="Mauceli E."/>
            <person name="MacCallum I."/>
        </authorList>
    </citation>
    <scope>NUCLEOTIDE SEQUENCE [LARGE SCALE GENOMIC DNA]</scope>
    <source>
        <strain evidence="3">Tai18E2 / Tucson 14021-0261.01</strain>
    </source>
</reference>
<dbReference type="OrthoDB" id="7853169at2759"/>
<sequence>MVDFRFKYISMYVPMDRFYSSYLFTCLAEKYVSKNMEHPDKDSIEALEAEAKILGTELALQNAGNTNNRLKLEITKMAEVLEKQRMVLEKADDNRKEAKLIFSTLMELNKNGGSDWAEPSNPVKSGAPTGDANLVEETKLSQ</sequence>
<dbReference type="Proteomes" id="UP000002282">
    <property type="component" value="Chromosome 3L"/>
</dbReference>
<dbReference type="KEGG" id="dya:Dyak_GE21550"/>
<dbReference type="EMBL" id="CM000159">
    <property type="protein sequence ID" value="EDW93619.2"/>
    <property type="molecule type" value="Genomic_DNA"/>
</dbReference>
<accession>B4PJF1</accession>
<evidence type="ECO:0000313" key="2">
    <source>
        <dbReference type="EMBL" id="EDW93619.2"/>
    </source>
</evidence>
<protein>
    <submittedName>
        <fullName evidence="2">Uncharacterized protein</fullName>
    </submittedName>
</protein>
<dbReference type="HOGENOM" id="CLU_180284_0_0_1"/>
<name>B4PJF1_DROYA</name>
<proteinExistence type="predicted"/>
<dbReference type="AlphaFoldDB" id="B4PJF1"/>